<reference evidence="1 2" key="1">
    <citation type="submission" date="2012-04" db="EMBL/GenBank/DDBJ databases">
        <title>The Genome Sequence of Saprolegnia declina VS20.</title>
        <authorList>
            <consortium name="The Broad Institute Genome Sequencing Platform"/>
            <person name="Russ C."/>
            <person name="Nusbaum C."/>
            <person name="Tyler B."/>
            <person name="van West P."/>
            <person name="Dieguez-Uribeondo J."/>
            <person name="de Bruijn I."/>
            <person name="Tripathy S."/>
            <person name="Jiang R."/>
            <person name="Young S.K."/>
            <person name="Zeng Q."/>
            <person name="Gargeya S."/>
            <person name="Fitzgerald M."/>
            <person name="Haas B."/>
            <person name="Abouelleil A."/>
            <person name="Alvarado L."/>
            <person name="Arachchi H.M."/>
            <person name="Berlin A."/>
            <person name="Chapman S.B."/>
            <person name="Goldberg J."/>
            <person name="Griggs A."/>
            <person name="Gujja S."/>
            <person name="Hansen M."/>
            <person name="Howarth C."/>
            <person name="Imamovic A."/>
            <person name="Larimer J."/>
            <person name="McCowen C."/>
            <person name="Montmayeur A."/>
            <person name="Murphy C."/>
            <person name="Neiman D."/>
            <person name="Pearson M."/>
            <person name="Priest M."/>
            <person name="Roberts A."/>
            <person name="Saif S."/>
            <person name="Shea T."/>
            <person name="Sisk P."/>
            <person name="Sykes S."/>
            <person name="Wortman J."/>
            <person name="Nusbaum C."/>
            <person name="Birren B."/>
        </authorList>
    </citation>
    <scope>NUCLEOTIDE SEQUENCE [LARGE SCALE GENOMIC DNA]</scope>
    <source>
        <strain evidence="1 2">VS20</strain>
    </source>
</reference>
<dbReference type="Proteomes" id="UP000030762">
    <property type="component" value="Unassembled WGS sequence"/>
</dbReference>
<evidence type="ECO:0000313" key="2">
    <source>
        <dbReference type="Proteomes" id="UP000030762"/>
    </source>
</evidence>
<dbReference type="InParanoid" id="T0QAX3"/>
<sequence length="238" mass="26805">MLQRRPIGAETHCIKIQAAYRGWRVRRLLLHDVRDAFAQIVRELETDSLTHLLLQCDATTIAWPSTRLCYPRFTAGLVTSPPVRATTQAIESLDDVKATAPPREPMVEVLRPKALAAELLVEPPMQLIKVAPYTASAVSAMTSTIVRVHREEPAIESTPVHLVHAPQPASIAHLDREQWTQSESRWTVHALLQMDPKHIQDELLWAKDALRERIEFLRARSAASVLSSERQDIPSKTT</sequence>
<dbReference type="GeneID" id="19951336"/>
<name>T0QAX3_SAPDV</name>
<dbReference type="VEuPathDB" id="FungiDB:SDRG_10609"/>
<proteinExistence type="predicted"/>
<protein>
    <submittedName>
        <fullName evidence="1">Uncharacterized protein</fullName>
    </submittedName>
</protein>
<dbReference type="PROSITE" id="PS50096">
    <property type="entry name" value="IQ"/>
    <property type="match status" value="1"/>
</dbReference>
<dbReference type="OMA" id="TIAWPST"/>
<evidence type="ECO:0000313" key="1">
    <source>
        <dbReference type="EMBL" id="EQC31821.1"/>
    </source>
</evidence>
<dbReference type="EMBL" id="JH767167">
    <property type="protein sequence ID" value="EQC31821.1"/>
    <property type="molecule type" value="Genomic_DNA"/>
</dbReference>
<dbReference type="RefSeq" id="XP_008614828.1">
    <property type="nucleotide sequence ID" value="XM_008616606.1"/>
</dbReference>
<dbReference type="CDD" id="cd23767">
    <property type="entry name" value="IQCD"/>
    <property type="match status" value="1"/>
</dbReference>
<keyword evidence="2" id="KW-1185">Reference proteome</keyword>
<dbReference type="AlphaFoldDB" id="T0QAX3"/>
<organism evidence="1 2">
    <name type="scientific">Saprolegnia diclina (strain VS20)</name>
    <dbReference type="NCBI Taxonomy" id="1156394"/>
    <lineage>
        <taxon>Eukaryota</taxon>
        <taxon>Sar</taxon>
        <taxon>Stramenopiles</taxon>
        <taxon>Oomycota</taxon>
        <taxon>Saprolegniomycetes</taxon>
        <taxon>Saprolegniales</taxon>
        <taxon>Saprolegniaceae</taxon>
        <taxon>Saprolegnia</taxon>
    </lineage>
</organism>
<dbReference type="OrthoDB" id="67804at2759"/>
<gene>
    <name evidence="1" type="ORF">SDRG_10609</name>
</gene>
<accession>T0QAX3</accession>